<dbReference type="OrthoDB" id="5215911at2759"/>
<sequence>MDSYRDITGEAFTAVTFIRNAVSIGIPFAITPWIQRRGIQNMFIVCGMISLGVSATIVPLVLWGKAARRALAARYRDIVDI</sequence>
<comment type="caution">
    <text evidence="2">The sequence shown here is derived from an EMBL/GenBank/DDBJ whole genome shotgun (WGS) entry which is preliminary data.</text>
</comment>
<evidence type="ECO:0008006" key="4">
    <source>
        <dbReference type="Google" id="ProtNLM"/>
    </source>
</evidence>
<feature type="transmembrane region" description="Helical" evidence="1">
    <location>
        <begin position="12"/>
        <end position="30"/>
    </location>
</feature>
<gene>
    <name evidence="2" type="ORF">PSALAMII_LOCUS690</name>
</gene>
<evidence type="ECO:0000256" key="1">
    <source>
        <dbReference type="SAM" id="Phobius"/>
    </source>
</evidence>
<keyword evidence="1" id="KW-0472">Membrane</keyword>
<protein>
    <recommendedName>
        <fullName evidence="4">Major facilitator superfamily (MFS) profile domain-containing protein</fullName>
    </recommendedName>
</protein>
<name>A0A9W4IAD9_9EURO</name>
<evidence type="ECO:0000313" key="3">
    <source>
        <dbReference type="Proteomes" id="UP001152649"/>
    </source>
</evidence>
<dbReference type="EMBL" id="CAJVPG010000022">
    <property type="protein sequence ID" value="CAG8249876.1"/>
    <property type="molecule type" value="Genomic_DNA"/>
</dbReference>
<reference evidence="2" key="1">
    <citation type="submission" date="2021-07" db="EMBL/GenBank/DDBJ databases">
        <authorList>
            <person name="Branca A.L. A."/>
        </authorList>
    </citation>
    <scope>NUCLEOTIDE SEQUENCE</scope>
</reference>
<dbReference type="Proteomes" id="UP001152649">
    <property type="component" value="Unassembled WGS sequence"/>
</dbReference>
<keyword evidence="3" id="KW-1185">Reference proteome</keyword>
<keyword evidence="1" id="KW-0812">Transmembrane</keyword>
<organism evidence="2 3">
    <name type="scientific">Penicillium salamii</name>
    <dbReference type="NCBI Taxonomy" id="1612424"/>
    <lineage>
        <taxon>Eukaryota</taxon>
        <taxon>Fungi</taxon>
        <taxon>Dikarya</taxon>
        <taxon>Ascomycota</taxon>
        <taxon>Pezizomycotina</taxon>
        <taxon>Eurotiomycetes</taxon>
        <taxon>Eurotiomycetidae</taxon>
        <taxon>Eurotiales</taxon>
        <taxon>Aspergillaceae</taxon>
        <taxon>Penicillium</taxon>
    </lineage>
</organism>
<dbReference type="AlphaFoldDB" id="A0A9W4IAD9"/>
<proteinExistence type="predicted"/>
<feature type="transmembrane region" description="Helical" evidence="1">
    <location>
        <begin position="42"/>
        <end position="64"/>
    </location>
</feature>
<evidence type="ECO:0000313" key="2">
    <source>
        <dbReference type="EMBL" id="CAG8249876.1"/>
    </source>
</evidence>
<accession>A0A9W4IAD9</accession>
<keyword evidence="1" id="KW-1133">Transmembrane helix</keyword>